<dbReference type="OrthoDB" id="7740281at2759"/>
<organism evidence="1 2">
    <name type="scientific">Stomoxys calcitrans</name>
    <name type="common">Stable fly</name>
    <name type="synonym">Conops calcitrans</name>
    <dbReference type="NCBI Taxonomy" id="35570"/>
    <lineage>
        <taxon>Eukaryota</taxon>
        <taxon>Metazoa</taxon>
        <taxon>Ecdysozoa</taxon>
        <taxon>Arthropoda</taxon>
        <taxon>Hexapoda</taxon>
        <taxon>Insecta</taxon>
        <taxon>Pterygota</taxon>
        <taxon>Neoptera</taxon>
        <taxon>Endopterygota</taxon>
        <taxon>Diptera</taxon>
        <taxon>Brachycera</taxon>
        <taxon>Muscomorpha</taxon>
        <taxon>Muscoidea</taxon>
        <taxon>Muscidae</taxon>
        <taxon>Stomoxys</taxon>
    </lineage>
</organism>
<dbReference type="AlphaFoldDB" id="A0A1I8Q1W0"/>
<reference evidence="1" key="1">
    <citation type="submission" date="2020-05" db="UniProtKB">
        <authorList>
            <consortium name="EnsemblMetazoa"/>
        </authorList>
    </citation>
    <scope>IDENTIFICATION</scope>
    <source>
        <strain evidence="1">USDA</strain>
    </source>
</reference>
<keyword evidence="2" id="KW-1185">Reference proteome</keyword>
<name>A0A1I8Q1W0_STOCA</name>
<evidence type="ECO:0000313" key="2">
    <source>
        <dbReference type="Proteomes" id="UP000095300"/>
    </source>
</evidence>
<proteinExistence type="predicted"/>
<accession>A0A1I8Q1W0</accession>
<dbReference type="VEuPathDB" id="VectorBase:SCAU013107"/>
<gene>
    <name evidence="1" type="primary">106083579</name>
</gene>
<dbReference type="Proteomes" id="UP000095300">
    <property type="component" value="Unassembled WGS sequence"/>
</dbReference>
<sequence>MSGNPLVKKFVQITEESLPPVYVGNNFYVLMQQDIRKIEDTRFLAVSKLLPNGDFMPIDGAAVDLLLQLMRMGNLNIILNHDEPMDVSPPSKYCIEQQLKWDKCTNTSFPRWFLLYPLDNSSGKDVVSTS</sequence>
<dbReference type="EnsemblMetazoa" id="SCAU013107-RA">
    <property type="protein sequence ID" value="SCAU013107-PA"/>
    <property type="gene ID" value="SCAU013107"/>
</dbReference>
<evidence type="ECO:0000313" key="1">
    <source>
        <dbReference type="EnsemblMetazoa" id="SCAU013107-PA"/>
    </source>
</evidence>
<dbReference type="STRING" id="35570.A0A1I8Q1W0"/>
<protein>
    <submittedName>
        <fullName evidence="1">Uncharacterized protein</fullName>
    </submittedName>
</protein>